<dbReference type="GO" id="GO:0022857">
    <property type="term" value="F:transmembrane transporter activity"/>
    <property type="evidence" value="ECO:0007669"/>
    <property type="project" value="TreeGrafter"/>
</dbReference>
<accession>A0A9N9K4N5</accession>
<gene>
    <name evidence="7" type="ORF">DERYTH_LOCUS25326</name>
</gene>
<evidence type="ECO:0000256" key="4">
    <source>
        <dbReference type="ARBA" id="ARBA00022989"/>
    </source>
</evidence>
<dbReference type="PANTHER" id="PTHR23501:SF191">
    <property type="entry name" value="VACUOLAR BASIC AMINO ACID TRANSPORTER 4"/>
    <property type="match status" value="1"/>
</dbReference>
<evidence type="ECO:0000256" key="3">
    <source>
        <dbReference type="ARBA" id="ARBA00022692"/>
    </source>
</evidence>
<sequence>MLENKSTPKTELDLEFQPTLIEDTNIISTKNINDKEAQTVENDSILHGVELFLVTFGLCCAVFLAALDQTIVSTALPAIISDFNGLSQIAW</sequence>
<evidence type="ECO:0000313" key="7">
    <source>
        <dbReference type="EMBL" id="CAG8810594.1"/>
    </source>
</evidence>
<organism evidence="7 8">
    <name type="scientific">Dentiscutata erythropus</name>
    <dbReference type="NCBI Taxonomy" id="1348616"/>
    <lineage>
        <taxon>Eukaryota</taxon>
        <taxon>Fungi</taxon>
        <taxon>Fungi incertae sedis</taxon>
        <taxon>Mucoromycota</taxon>
        <taxon>Glomeromycotina</taxon>
        <taxon>Glomeromycetes</taxon>
        <taxon>Diversisporales</taxon>
        <taxon>Gigasporaceae</taxon>
        <taxon>Dentiscutata</taxon>
    </lineage>
</organism>
<dbReference type="EMBL" id="CAJVPY010046529">
    <property type="protein sequence ID" value="CAG8810594.1"/>
    <property type="molecule type" value="Genomic_DNA"/>
</dbReference>
<evidence type="ECO:0000256" key="6">
    <source>
        <dbReference type="SAM" id="Phobius"/>
    </source>
</evidence>
<proteinExistence type="predicted"/>
<keyword evidence="4 6" id="KW-1133">Transmembrane helix</keyword>
<feature type="transmembrane region" description="Helical" evidence="6">
    <location>
        <begin position="45"/>
        <end position="67"/>
    </location>
</feature>
<keyword evidence="8" id="KW-1185">Reference proteome</keyword>
<comment type="caution">
    <text evidence="7">The sequence shown here is derived from an EMBL/GenBank/DDBJ whole genome shotgun (WGS) entry which is preliminary data.</text>
</comment>
<protein>
    <submittedName>
        <fullName evidence="7">26805_t:CDS:1</fullName>
    </submittedName>
</protein>
<evidence type="ECO:0000313" key="8">
    <source>
        <dbReference type="Proteomes" id="UP000789405"/>
    </source>
</evidence>
<dbReference type="Proteomes" id="UP000789405">
    <property type="component" value="Unassembled WGS sequence"/>
</dbReference>
<dbReference type="InterPro" id="IPR036259">
    <property type="entry name" value="MFS_trans_sf"/>
</dbReference>
<keyword evidence="2" id="KW-0813">Transport</keyword>
<dbReference type="GO" id="GO:0012505">
    <property type="term" value="C:endomembrane system"/>
    <property type="evidence" value="ECO:0007669"/>
    <property type="project" value="UniProtKB-SubCell"/>
</dbReference>
<dbReference type="SUPFAM" id="SSF103473">
    <property type="entry name" value="MFS general substrate transporter"/>
    <property type="match status" value="1"/>
</dbReference>
<comment type="subcellular location">
    <subcellularLocation>
        <location evidence="1">Endomembrane system</location>
        <topology evidence="1">Multi-pass membrane protein</topology>
    </subcellularLocation>
</comment>
<evidence type="ECO:0000256" key="2">
    <source>
        <dbReference type="ARBA" id="ARBA00022448"/>
    </source>
</evidence>
<evidence type="ECO:0000256" key="1">
    <source>
        <dbReference type="ARBA" id="ARBA00004127"/>
    </source>
</evidence>
<dbReference type="PANTHER" id="PTHR23501">
    <property type="entry name" value="MAJOR FACILITATOR SUPERFAMILY"/>
    <property type="match status" value="1"/>
</dbReference>
<keyword evidence="3 6" id="KW-0812">Transmembrane</keyword>
<name>A0A9N9K4N5_9GLOM</name>
<dbReference type="AlphaFoldDB" id="A0A9N9K4N5"/>
<dbReference type="GO" id="GO:0005886">
    <property type="term" value="C:plasma membrane"/>
    <property type="evidence" value="ECO:0007669"/>
    <property type="project" value="TreeGrafter"/>
</dbReference>
<keyword evidence="5 6" id="KW-0472">Membrane</keyword>
<reference evidence="7" key="1">
    <citation type="submission" date="2021-06" db="EMBL/GenBank/DDBJ databases">
        <authorList>
            <person name="Kallberg Y."/>
            <person name="Tangrot J."/>
            <person name="Rosling A."/>
        </authorList>
    </citation>
    <scope>NUCLEOTIDE SEQUENCE</scope>
    <source>
        <strain evidence="7">MA453B</strain>
    </source>
</reference>
<evidence type="ECO:0000256" key="5">
    <source>
        <dbReference type="ARBA" id="ARBA00023136"/>
    </source>
</evidence>
<feature type="non-terminal residue" evidence="7">
    <location>
        <position position="91"/>
    </location>
</feature>
<dbReference type="OrthoDB" id="2416295at2759"/>